<protein>
    <submittedName>
        <fullName evidence="2">Glycosyltransferase</fullName>
    </submittedName>
</protein>
<gene>
    <name evidence="2" type="ORF">JEM65_00650</name>
</gene>
<evidence type="ECO:0000313" key="2">
    <source>
        <dbReference type="EMBL" id="MBJ7879167.1"/>
    </source>
</evidence>
<accession>A0A934NK36</accession>
<comment type="caution">
    <text evidence="2">The sequence shown here is derived from an EMBL/GenBank/DDBJ whole genome shotgun (WGS) entry which is preliminary data.</text>
</comment>
<reference evidence="2 3" key="1">
    <citation type="submission" date="2020-09" db="EMBL/GenBank/DDBJ databases">
        <title>Draft genome of Gelidibacter salicanalis PAMC21136.</title>
        <authorList>
            <person name="Park H."/>
        </authorList>
    </citation>
    <scope>NUCLEOTIDE SEQUENCE [LARGE SCALE GENOMIC DNA]</scope>
    <source>
        <strain evidence="2 3">PAMC21136</strain>
    </source>
</reference>
<evidence type="ECO:0000259" key="1">
    <source>
        <dbReference type="Pfam" id="PF00534"/>
    </source>
</evidence>
<name>A0A934NK36_9FLAO</name>
<dbReference type="GO" id="GO:0016757">
    <property type="term" value="F:glycosyltransferase activity"/>
    <property type="evidence" value="ECO:0007669"/>
    <property type="project" value="InterPro"/>
</dbReference>
<dbReference type="AlphaFoldDB" id="A0A934NK36"/>
<dbReference type="Pfam" id="PF00534">
    <property type="entry name" value="Glycos_transf_1"/>
    <property type="match status" value="1"/>
</dbReference>
<proteinExistence type="predicted"/>
<evidence type="ECO:0000313" key="3">
    <source>
        <dbReference type="Proteomes" id="UP000662373"/>
    </source>
</evidence>
<dbReference type="Gene3D" id="3.40.50.2000">
    <property type="entry name" value="Glycogen Phosphorylase B"/>
    <property type="match status" value="2"/>
</dbReference>
<keyword evidence="3" id="KW-1185">Reference proteome</keyword>
<dbReference type="InterPro" id="IPR001296">
    <property type="entry name" value="Glyco_trans_1"/>
</dbReference>
<dbReference type="PANTHER" id="PTHR12526">
    <property type="entry name" value="GLYCOSYLTRANSFERASE"/>
    <property type="match status" value="1"/>
</dbReference>
<dbReference type="CDD" id="cd03801">
    <property type="entry name" value="GT4_PimA-like"/>
    <property type="match status" value="1"/>
</dbReference>
<dbReference type="RefSeq" id="WP_199596614.1">
    <property type="nucleotide sequence ID" value="NZ_JAEHJZ010000001.1"/>
</dbReference>
<dbReference type="EMBL" id="JAEHJZ010000001">
    <property type="protein sequence ID" value="MBJ7879167.1"/>
    <property type="molecule type" value="Genomic_DNA"/>
</dbReference>
<dbReference type="Proteomes" id="UP000662373">
    <property type="component" value="Unassembled WGS sequence"/>
</dbReference>
<sequence>MNNRKLILFVVHESKKSGAPLLLLQLLKEFKAQGCFSIDILINKTGELDVAFEAIGTTYFYYPKYLLELNLKSKLLRRVLHQETSIKNHQQKLYKTLTHKRYDVIYFNSLGSQSMFTYLENYPAKKVTHIHELHAVVAGMDQVVVKSMLHNSNLLISSCKTITEFLSNTYTIDTNKLLENSVFLFKDRKKAIDNLGKPDQPSNPIFRIGGCGGVEARKGTDLFVDFAIKTIKEIPDVAFEFIWVGNDQTAMATQLTTDIKTAGLQEQIKFVGSTAHPEVHFNTLNLFFLSSREEAFGLVGLENAYCQNPLVSFDINGDLPLFINQYNSGKVIPEFEFAVFKTFILKLMKDKSYAKSLGENGKAAVVKDFNSAAQATIIQEALNKL</sequence>
<dbReference type="SUPFAM" id="SSF53756">
    <property type="entry name" value="UDP-Glycosyltransferase/glycogen phosphorylase"/>
    <property type="match status" value="1"/>
</dbReference>
<feature type="domain" description="Glycosyl transferase family 1" evidence="1">
    <location>
        <begin position="217"/>
        <end position="362"/>
    </location>
</feature>
<organism evidence="2 3">
    <name type="scientific">Gelidibacter salicanalis</name>
    <dbReference type="NCBI Taxonomy" id="291193"/>
    <lineage>
        <taxon>Bacteria</taxon>
        <taxon>Pseudomonadati</taxon>
        <taxon>Bacteroidota</taxon>
        <taxon>Flavobacteriia</taxon>
        <taxon>Flavobacteriales</taxon>
        <taxon>Flavobacteriaceae</taxon>
        <taxon>Gelidibacter</taxon>
    </lineage>
</organism>